<evidence type="ECO:0000256" key="1">
    <source>
        <dbReference type="SAM" id="Phobius"/>
    </source>
</evidence>
<dbReference type="AlphaFoldDB" id="A0A377WPY1"/>
<sequence length="190" mass="22519">MTLDAVTLQIISNIIVLIGVLVAIITIVYNVRTAKKTQTAVFLFESRKDKDYIESLHILKKAHQSGKSFRSYVFPIEGTSITEQEMDERRKFQYILNFYERVAVSIRQGIYNEEMIKRTSYTTVIETWDIAEPLIRAIREKINSEITYQEFEWLATRWKKKKLKRIKPAALAFLWLPSWFDPQSPYLIFW</sequence>
<dbReference type="Proteomes" id="UP000254799">
    <property type="component" value="Unassembled WGS sequence"/>
</dbReference>
<dbReference type="Pfam" id="PF15956">
    <property type="entry name" value="DUF4760"/>
    <property type="match status" value="1"/>
</dbReference>
<proteinExistence type="predicted"/>
<keyword evidence="1" id="KW-0812">Transmembrane</keyword>
<keyword evidence="1" id="KW-1133">Transmembrane helix</keyword>
<evidence type="ECO:0000313" key="3">
    <source>
        <dbReference type="Proteomes" id="UP000254799"/>
    </source>
</evidence>
<keyword evidence="1" id="KW-0472">Membrane</keyword>
<dbReference type="EMBL" id="UGLC01000002">
    <property type="protein sequence ID" value="STT55912.1"/>
    <property type="molecule type" value="Genomic_DNA"/>
</dbReference>
<evidence type="ECO:0000313" key="2">
    <source>
        <dbReference type="EMBL" id="STT55912.1"/>
    </source>
</evidence>
<organism evidence="2 3">
    <name type="scientific">Klebsiella pneumoniae</name>
    <dbReference type="NCBI Taxonomy" id="573"/>
    <lineage>
        <taxon>Bacteria</taxon>
        <taxon>Pseudomonadati</taxon>
        <taxon>Pseudomonadota</taxon>
        <taxon>Gammaproteobacteria</taxon>
        <taxon>Enterobacterales</taxon>
        <taxon>Enterobacteriaceae</taxon>
        <taxon>Klebsiella/Raoultella group</taxon>
        <taxon>Klebsiella</taxon>
        <taxon>Klebsiella pneumoniae complex</taxon>
    </lineage>
</organism>
<name>A0A377WPY1_KLEPN</name>
<feature type="transmembrane region" description="Helical" evidence="1">
    <location>
        <begin position="6"/>
        <end position="29"/>
    </location>
</feature>
<protein>
    <recommendedName>
        <fullName evidence="4">DUF4760 domain-containing protein</fullName>
    </recommendedName>
</protein>
<gene>
    <name evidence="2" type="ORF">NCTC8849_04539</name>
</gene>
<dbReference type="InterPro" id="IPR031876">
    <property type="entry name" value="DUF4760"/>
</dbReference>
<evidence type="ECO:0008006" key="4">
    <source>
        <dbReference type="Google" id="ProtNLM"/>
    </source>
</evidence>
<reference evidence="2 3" key="1">
    <citation type="submission" date="2018-06" db="EMBL/GenBank/DDBJ databases">
        <authorList>
            <consortium name="Pathogen Informatics"/>
            <person name="Doyle S."/>
        </authorList>
    </citation>
    <scope>NUCLEOTIDE SEQUENCE [LARGE SCALE GENOMIC DNA]</scope>
    <source>
        <strain evidence="2 3">NCTC8849</strain>
    </source>
</reference>
<accession>A0A377WPY1</accession>